<evidence type="ECO:0000313" key="2">
    <source>
        <dbReference type="Proteomes" id="UP000054877"/>
    </source>
</evidence>
<dbReference type="STRING" id="452.Lspi_0443"/>
<dbReference type="Pfam" id="PF05936">
    <property type="entry name" value="T6SS_VasE"/>
    <property type="match status" value="1"/>
</dbReference>
<proteinExistence type="predicted"/>
<protein>
    <recommendedName>
        <fullName evidence="3">Type VI secretion protein</fullName>
    </recommendedName>
</protein>
<evidence type="ECO:0008006" key="3">
    <source>
        <dbReference type="Google" id="ProtNLM"/>
    </source>
</evidence>
<evidence type="ECO:0000313" key="1">
    <source>
        <dbReference type="EMBL" id="KTD65731.1"/>
    </source>
</evidence>
<dbReference type="PANTHER" id="PTHR35566">
    <property type="entry name" value="BLR3599 PROTEIN"/>
    <property type="match status" value="1"/>
</dbReference>
<dbReference type="EMBL" id="LNYX01000005">
    <property type="protein sequence ID" value="KTD65731.1"/>
    <property type="molecule type" value="Genomic_DNA"/>
</dbReference>
<name>A0A0W0Z9X3_LEGSP</name>
<dbReference type="PANTHER" id="PTHR35566:SF1">
    <property type="entry name" value="TYPE VI SECRETION SYSTEM BASEPLATE COMPONENT TSSK1"/>
    <property type="match status" value="1"/>
</dbReference>
<dbReference type="RefSeq" id="WP_058482383.1">
    <property type="nucleotide sequence ID" value="NZ_CAAAII010000003.1"/>
</dbReference>
<dbReference type="PATRIC" id="fig|452.5.peg.483"/>
<dbReference type="InterPro" id="IPR010263">
    <property type="entry name" value="T6SS_TssK"/>
</dbReference>
<reference evidence="1 2" key="1">
    <citation type="submission" date="2015-11" db="EMBL/GenBank/DDBJ databases">
        <title>Genomic analysis of 38 Legionella species identifies large and diverse effector repertoires.</title>
        <authorList>
            <person name="Burstein D."/>
            <person name="Amaro F."/>
            <person name="Zusman T."/>
            <person name="Lifshitz Z."/>
            <person name="Cohen O."/>
            <person name="Gilbert J.A."/>
            <person name="Pupko T."/>
            <person name="Shuman H.A."/>
            <person name="Segal G."/>
        </authorList>
    </citation>
    <scope>NUCLEOTIDE SEQUENCE [LARGE SCALE GENOMIC DNA]</scope>
    <source>
        <strain evidence="1 2">Mt.St.Helens-9</strain>
    </source>
</reference>
<dbReference type="NCBIfam" id="TIGR03353">
    <property type="entry name" value="VI_chp_4"/>
    <property type="match status" value="1"/>
</dbReference>
<dbReference type="AlphaFoldDB" id="A0A0W0Z9X3"/>
<sequence>MWTKPIDWQHGLFLQPQHFQCTEFNQHFQQSSYLKLQTPYFWGISRLVADQLAISNGRFDVEELSFVLPTGEFIQINANAKFLPRSFINDWPANQDRLKVYIGVKDLLKNQRNVTVVDNPEQLSQITTRYISFNDGNELPDFYHQGSQTQLNSLFFVVKLFWDFELEDSHNYRLIQIAELHRKDNKIYLSDSYIPPSVVINASSNLQSLLNEISRELTQIGSELEKFKFPIDWYNSQIDKANFGRLFSLRTILRYVPLLKHYLGGDAIHPWFIYSVLQQLIGELSYFSMDVSMFTENAATLRALPEYNHNDLTASFSTAKSLIMQLLYTISTDPGRLARMQKEKNYYVATLNPRFINTGRDYYVVVYAENNQDVVKQLIEASGKLCAYSQIEEYIEYALPGAEMKLLVTAPDGVPKGASCLYYKIDKNSSMWRNIEKELKAAFYVGKTPIDLTIDLVAVGV</sequence>
<dbReference type="Proteomes" id="UP000054877">
    <property type="component" value="Unassembled WGS sequence"/>
</dbReference>
<keyword evidence="2" id="KW-1185">Reference proteome</keyword>
<comment type="caution">
    <text evidence="1">The sequence shown here is derived from an EMBL/GenBank/DDBJ whole genome shotgun (WGS) entry which is preliminary data.</text>
</comment>
<accession>A0A0W0Z9X3</accession>
<organism evidence="1 2">
    <name type="scientific">Legionella spiritensis</name>
    <dbReference type="NCBI Taxonomy" id="452"/>
    <lineage>
        <taxon>Bacteria</taxon>
        <taxon>Pseudomonadati</taxon>
        <taxon>Pseudomonadota</taxon>
        <taxon>Gammaproteobacteria</taxon>
        <taxon>Legionellales</taxon>
        <taxon>Legionellaceae</taxon>
        <taxon>Legionella</taxon>
    </lineage>
</organism>
<gene>
    <name evidence="1" type="ORF">Lspi_0443</name>
</gene>